<dbReference type="OrthoDB" id="2186028at2"/>
<sequence length="185" mass="21214">MGEKPQNFYEKMASVDVGEFIEKKAGFSYLSWSWAVDQLRRHDPTATWEVKRFDSMPYLKTDCGYFVEVAVTCNGVELSQIHPVLDNRNKPIEKPNSFQINTSIQRCLAKAIALHGLGLYIYSGEDLPPSEPQEPTPSIKENWKKLMGDTDKFDAQYQKWVSEGRSNEWIEQFLTDKLADKQGGQ</sequence>
<evidence type="ECO:0000313" key="3">
    <source>
        <dbReference type="Proteomes" id="UP000217696"/>
    </source>
</evidence>
<organism evidence="2 3">
    <name type="scientific">Aneurinibacillus soli</name>
    <dbReference type="NCBI Taxonomy" id="1500254"/>
    <lineage>
        <taxon>Bacteria</taxon>
        <taxon>Bacillati</taxon>
        <taxon>Bacillota</taxon>
        <taxon>Bacilli</taxon>
        <taxon>Bacillales</taxon>
        <taxon>Paenibacillaceae</taxon>
        <taxon>Aneurinibacillus group</taxon>
        <taxon>Aneurinibacillus</taxon>
    </lineage>
</organism>
<keyword evidence="3" id="KW-1185">Reference proteome</keyword>
<dbReference type="RefSeq" id="WP_096465969.1">
    <property type="nucleotide sequence ID" value="NZ_AP017312.1"/>
</dbReference>
<evidence type="ECO:0000259" key="1">
    <source>
        <dbReference type="Pfam" id="PF06378"/>
    </source>
</evidence>
<feature type="domain" description="SSAP RNA binding" evidence="1">
    <location>
        <begin position="8"/>
        <end position="147"/>
    </location>
</feature>
<protein>
    <recommendedName>
        <fullName evidence="1">SSAP RNA binding domain-containing protein</fullName>
    </recommendedName>
</protein>
<dbReference type="InterPro" id="IPR009425">
    <property type="entry name" value="DSRM_SSAP"/>
</dbReference>
<dbReference type="EMBL" id="AP017312">
    <property type="protein sequence ID" value="BAU28193.1"/>
    <property type="molecule type" value="Genomic_DNA"/>
</dbReference>
<dbReference type="KEGG" id="asoc:CB4_02367"/>
<gene>
    <name evidence="2" type="ORF">CB4_02367</name>
</gene>
<reference evidence="2 3" key="1">
    <citation type="submission" date="2015-12" db="EMBL/GenBank/DDBJ databases">
        <title>Genome sequence of Aneurinibacillus soli.</title>
        <authorList>
            <person name="Lee J.S."/>
            <person name="Lee K.C."/>
            <person name="Kim K.K."/>
            <person name="Lee B.W."/>
        </authorList>
    </citation>
    <scope>NUCLEOTIDE SEQUENCE [LARGE SCALE GENOMIC DNA]</scope>
    <source>
        <strain evidence="2 3">CB4</strain>
    </source>
</reference>
<dbReference type="AlphaFoldDB" id="A0A0U5AWT8"/>
<proteinExistence type="predicted"/>
<accession>A0A0U5AWT8</accession>
<dbReference type="Proteomes" id="UP000217696">
    <property type="component" value="Chromosome"/>
</dbReference>
<evidence type="ECO:0000313" key="2">
    <source>
        <dbReference type="EMBL" id="BAU28193.1"/>
    </source>
</evidence>
<name>A0A0U5AWT8_9BACL</name>
<dbReference type="Pfam" id="PF06378">
    <property type="entry name" value="SSAP_Sak"/>
    <property type="match status" value="1"/>
</dbReference>